<dbReference type="EMBL" id="PFCB01000028">
    <property type="protein sequence ID" value="PIR74136.1"/>
    <property type="molecule type" value="Genomic_DNA"/>
</dbReference>
<name>A0A2H0TRJ0_9BACT</name>
<comment type="caution">
    <text evidence="1">The sequence shown here is derived from an EMBL/GenBank/DDBJ whole genome shotgun (WGS) entry which is preliminary data.</text>
</comment>
<evidence type="ECO:0000313" key="1">
    <source>
        <dbReference type="EMBL" id="PIR74136.1"/>
    </source>
</evidence>
<sequence>MLNEKDHVLIRDNNATLFSVIDEGDTYNQFCFQLGNKDSAVQVNNTYAVQDPKATIITTVDDTFFPIEFIRYKKIADLKTVSPKIYMPEDFSPQVGAEAKYNIFGTLEANKIGEMGIWDNMSFTISAPTAGVIRLIAKGQAADGVYPLLEISQRGTVLAQVDIHSDTYMPYDVPIPAGGLVQISYVNNASQGTQDRNVYLQMIKHAADESTFEPSSDMDFVLQNNELCYYNRRTGTYRVDFSIIPYMDVENSDEDIQKALQFLQTTGEITNSQ</sequence>
<reference evidence="2" key="1">
    <citation type="submission" date="2017-09" db="EMBL/GenBank/DDBJ databases">
        <title>Depth-based differentiation of microbial function through sediment-hosted aquifers and enrichment of novel symbionts in the deep terrestrial subsurface.</title>
        <authorList>
            <person name="Probst A.J."/>
            <person name="Ladd B."/>
            <person name="Jarett J.K."/>
            <person name="Geller-Mcgrath D.E."/>
            <person name="Sieber C.M.K."/>
            <person name="Emerson J.B."/>
            <person name="Anantharaman K."/>
            <person name="Thomas B.C."/>
            <person name="Malmstrom R."/>
            <person name="Stieglmeier M."/>
            <person name="Klingl A."/>
            <person name="Woyke T."/>
            <person name="Ryan C.M."/>
            <person name="Banfield J.F."/>
        </authorList>
    </citation>
    <scope>NUCLEOTIDE SEQUENCE [LARGE SCALE GENOMIC DNA]</scope>
</reference>
<accession>A0A2H0TRJ0</accession>
<dbReference type="Proteomes" id="UP000230154">
    <property type="component" value="Unassembled WGS sequence"/>
</dbReference>
<proteinExistence type="predicted"/>
<organism evidence="1 2">
    <name type="scientific">Candidatus Magasanikbacteria bacterium CG10_big_fil_rev_8_21_14_0_10_47_10</name>
    <dbReference type="NCBI Taxonomy" id="1974652"/>
    <lineage>
        <taxon>Bacteria</taxon>
        <taxon>Candidatus Magasanikiibacteriota</taxon>
    </lineage>
</organism>
<gene>
    <name evidence="1" type="ORF">COU35_03700</name>
</gene>
<protein>
    <submittedName>
        <fullName evidence="1">Uncharacterized protein</fullName>
    </submittedName>
</protein>
<evidence type="ECO:0000313" key="2">
    <source>
        <dbReference type="Proteomes" id="UP000230154"/>
    </source>
</evidence>
<dbReference type="AlphaFoldDB" id="A0A2H0TRJ0"/>